<dbReference type="SUPFAM" id="SSF55021">
    <property type="entry name" value="ACT-like"/>
    <property type="match status" value="1"/>
</dbReference>
<evidence type="ECO:0000256" key="2">
    <source>
        <dbReference type="ARBA" id="ARBA00023015"/>
    </source>
</evidence>
<dbReference type="PANTHER" id="PTHR45844:SF16">
    <property type="entry name" value="TRANSCRIPTION FACTOR BHLH30-LIKE"/>
    <property type="match status" value="1"/>
</dbReference>
<name>A0AA88AGV5_FICCA</name>
<dbReference type="Pfam" id="PF00010">
    <property type="entry name" value="HLH"/>
    <property type="match status" value="1"/>
</dbReference>
<keyword evidence="8" id="KW-1185">Reference proteome</keyword>
<evidence type="ECO:0000256" key="1">
    <source>
        <dbReference type="ARBA" id="ARBA00004123"/>
    </source>
</evidence>
<keyword evidence="5" id="KW-0539">Nucleus</keyword>
<dbReference type="InterPro" id="IPR011598">
    <property type="entry name" value="bHLH_dom"/>
</dbReference>
<evidence type="ECO:0000313" key="7">
    <source>
        <dbReference type="EMBL" id="GMN40131.1"/>
    </source>
</evidence>
<dbReference type="AlphaFoldDB" id="A0AA88AGV5"/>
<accession>A0AA88AGV5</accession>
<organism evidence="7 8">
    <name type="scientific">Ficus carica</name>
    <name type="common">Common fig</name>
    <dbReference type="NCBI Taxonomy" id="3494"/>
    <lineage>
        <taxon>Eukaryota</taxon>
        <taxon>Viridiplantae</taxon>
        <taxon>Streptophyta</taxon>
        <taxon>Embryophyta</taxon>
        <taxon>Tracheophyta</taxon>
        <taxon>Spermatophyta</taxon>
        <taxon>Magnoliopsida</taxon>
        <taxon>eudicotyledons</taxon>
        <taxon>Gunneridae</taxon>
        <taxon>Pentapetalae</taxon>
        <taxon>rosids</taxon>
        <taxon>fabids</taxon>
        <taxon>Rosales</taxon>
        <taxon>Moraceae</taxon>
        <taxon>Ficeae</taxon>
        <taxon>Ficus</taxon>
    </lineage>
</organism>
<evidence type="ECO:0000259" key="6">
    <source>
        <dbReference type="PROSITE" id="PS50888"/>
    </source>
</evidence>
<dbReference type="Gene3D" id="4.10.280.10">
    <property type="entry name" value="Helix-loop-helix DNA-binding domain"/>
    <property type="match status" value="1"/>
</dbReference>
<dbReference type="InterPro" id="IPR045865">
    <property type="entry name" value="ACT-like_dom_sf"/>
</dbReference>
<dbReference type="Proteomes" id="UP001187192">
    <property type="component" value="Unassembled WGS sequence"/>
</dbReference>
<dbReference type="GO" id="GO:0003700">
    <property type="term" value="F:DNA-binding transcription factor activity"/>
    <property type="evidence" value="ECO:0007669"/>
    <property type="project" value="InterPro"/>
</dbReference>
<dbReference type="SUPFAM" id="SSF47459">
    <property type="entry name" value="HLH, helix-loop-helix DNA-binding domain"/>
    <property type="match status" value="1"/>
</dbReference>
<keyword evidence="4" id="KW-0804">Transcription</keyword>
<evidence type="ECO:0000256" key="4">
    <source>
        <dbReference type="ARBA" id="ARBA00023163"/>
    </source>
</evidence>
<comment type="caution">
    <text evidence="7">The sequence shown here is derived from an EMBL/GenBank/DDBJ whole genome shotgun (WGS) entry which is preliminary data.</text>
</comment>
<dbReference type="GO" id="GO:0003677">
    <property type="term" value="F:DNA binding"/>
    <property type="evidence" value="ECO:0007669"/>
    <property type="project" value="UniProtKB-KW"/>
</dbReference>
<evidence type="ECO:0000256" key="3">
    <source>
        <dbReference type="ARBA" id="ARBA00023125"/>
    </source>
</evidence>
<evidence type="ECO:0000256" key="5">
    <source>
        <dbReference type="ARBA" id="ARBA00023242"/>
    </source>
</evidence>
<feature type="domain" description="BHLH" evidence="6">
    <location>
        <begin position="47"/>
        <end position="96"/>
    </location>
</feature>
<keyword evidence="3" id="KW-0238">DNA-binding</keyword>
<sequence length="252" mass="27323">MHMRVKETPSELTFRSHSSFVQDVNAMDGGDSVVSSASKAVSAISTDTCKSHKEAERRRRQRINAHLSTLRSLLPNTTKTDKASLLAEVVQHVKELRKKAADVASPDASLWCDVGTGSEPELWPFPDESDEASLSYCDDGEGKLVKATVCCEDRPGLNRDLARAIRSVWASPVRAEMTTVGGRTKSVVVVQFGGGGGEENVRALKRALRAVVENRASSSGLGYVGHVVSGNKRARVYGSFSEDDYELLLTNI</sequence>
<dbReference type="InterPro" id="IPR045847">
    <property type="entry name" value="AIG1-like"/>
</dbReference>
<dbReference type="EMBL" id="BTGU01000010">
    <property type="protein sequence ID" value="GMN40131.1"/>
    <property type="molecule type" value="Genomic_DNA"/>
</dbReference>
<reference evidence="7" key="1">
    <citation type="submission" date="2023-07" db="EMBL/GenBank/DDBJ databases">
        <title>draft genome sequence of fig (Ficus carica).</title>
        <authorList>
            <person name="Takahashi T."/>
            <person name="Nishimura K."/>
        </authorList>
    </citation>
    <scope>NUCLEOTIDE SEQUENCE</scope>
</reference>
<proteinExistence type="predicted"/>
<dbReference type="PANTHER" id="PTHR45844">
    <property type="entry name" value="TRANSCRIPTION FACTOR BHLH30"/>
    <property type="match status" value="1"/>
</dbReference>
<dbReference type="CDD" id="cd11455">
    <property type="entry name" value="bHLH_AtAIG1_like"/>
    <property type="match status" value="1"/>
</dbReference>
<dbReference type="PROSITE" id="PS50888">
    <property type="entry name" value="BHLH"/>
    <property type="match status" value="1"/>
</dbReference>
<dbReference type="InterPro" id="IPR036638">
    <property type="entry name" value="HLH_DNA-bd_sf"/>
</dbReference>
<comment type="subcellular location">
    <subcellularLocation>
        <location evidence="1">Nucleus</location>
    </subcellularLocation>
</comment>
<dbReference type="GO" id="GO:0046983">
    <property type="term" value="F:protein dimerization activity"/>
    <property type="evidence" value="ECO:0007669"/>
    <property type="project" value="InterPro"/>
</dbReference>
<gene>
    <name evidence="7" type="ORF">TIFTF001_009369</name>
</gene>
<evidence type="ECO:0000313" key="8">
    <source>
        <dbReference type="Proteomes" id="UP001187192"/>
    </source>
</evidence>
<protein>
    <recommendedName>
        <fullName evidence="6">BHLH domain-containing protein</fullName>
    </recommendedName>
</protein>
<dbReference type="SMART" id="SM00353">
    <property type="entry name" value="HLH"/>
    <property type="match status" value="1"/>
</dbReference>
<keyword evidence="2" id="KW-0805">Transcription regulation</keyword>
<dbReference type="GO" id="GO:0005634">
    <property type="term" value="C:nucleus"/>
    <property type="evidence" value="ECO:0007669"/>
    <property type="project" value="UniProtKB-SubCell"/>
</dbReference>